<accession>A0A179SXV8</accession>
<feature type="compositionally biased region" description="Basic and acidic residues" evidence="1">
    <location>
        <begin position="47"/>
        <end position="60"/>
    </location>
</feature>
<evidence type="ECO:0000256" key="1">
    <source>
        <dbReference type="SAM" id="MobiDB-lite"/>
    </source>
</evidence>
<proteinExistence type="predicted"/>
<comment type="caution">
    <text evidence="3">The sequence shown here is derived from an EMBL/GenBank/DDBJ whole genome shotgun (WGS) entry which is preliminary data.</text>
</comment>
<evidence type="ECO:0000313" key="3">
    <source>
        <dbReference type="EMBL" id="OAS85123.1"/>
    </source>
</evidence>
<reference evidence="4" key="1">
    <citation type="submission" date="2016-04" db="EMBL/GenBank/DDBJ databases">
        <authorList>
            <person name="Lyu Z."/>
            <person name="Lyu W."/>
        </authorList>
    </citation>
    <scope>NUCLEOTIDE SEQUENCE [LARGE SCALE GENOMIC DNA]</scope>
    <source>
        <strain evidence="4">C44</strain>
    </source>
</reference>
<dbReference type="STRING" id="152268.A6K24_06325"/>
<keyword evidence="2" id="KW-0812">Transmembrane</keyword>
<evidence type="ECO:0000256" key="2">
    <source>
        <dbReference type="SAM" id="Phobius"/>
    </source>
</evidence>
<dbReference type="InterPro" id="IPR057360">
    <property type="entry name" value="YxzE"/>
</dbReference>
<protein>
    <recommendedName>
        <fullName evidence="5">Methanol dehydrogenase</fullName>
    </recommendedName>
</protein>
<keyword evidence="2" id="KW-1133">Transmembrane helix</keyword>
<name>A0A179SXV8_9BACI</name>
<feature type="region of interest" description="Disordered" evidence="1">
    <location>
        <begin position="41"/>
        <end position="81"/>
    </location>
</feature>
<gene>
    <name evidence="3" type="ORF">A6K24_06325</name>
</gene>
<feature type="compositionally biased region" description="Gly residues" evidence="1">
    <location>
        <begin position="65"/>
        <end position="81"/>
    </location>
</feature>
<dbReference type="Proteomes" id="UP000078534">
    <property type="component" value="Unassembled WGS sequence"/>
</dbReference>
<dbReference type="AlphaFoldDB" id="A0A179SXV8"/>
<dbReference type="EMBL" id="LWSG01000023">
    <property type="protein sequence ID" value="OAS85123.1"/>
    <property type="molecule type" value="Genomic_DNA"/>
</dbReference>
<dbReference type="Pfam" id="PF25184">
    <property type="entry name" value="YxzE"/>
    <property type="match status" value="1"/>
</dbReference>
<dbReference type="RefSeq" id="WP_066335052.1">
    <property type="nucleotide sequence ID" value="NZ_LWSG01000023.1"/>
</dbReference>
<keyword evidence="2" id="KW-0472">Membrane</keyword>
<organism evidence="3 4">
    <name type="scientific">Metabacillus litoralis</name>
    <dbReference type="NCBI Taxonomy" id="152268"/>
    <lineage>
        <taxon>Bacteria</taxon>
        <taxon>Bacillati</taxon>
        <taxon>Bacillota</taxon>
        <taxon>Bacilli</taxon>
        <taxon>Bacillales</taxon>
        <taxon>Bacillaceae</taxon>
        <taxon>Metabacillus</taxon>
    </lineage>
</organism>
<evidence type="ECO:0008006" key="5">
    <source>
        <dbReference type="Google" id="ProtNLM"/>
    </source>
</evidence>
<sequence>MATFISTIFFITLFFIIIGIVVSTKGKKNVKSRKQDSTFVPPYMIGDSDHRHDQDHHDSNDSFDGFGGDSGGDGGGGGGGD</sequence>
<keyword evidence="4" id="KW-1185">Reference proteome</keyword>
<feature type="transmembrane region" description="Helical" evidence="2">
    <location>
        <begin position="6"/>
        <end position="24"/>
    </location>
</feature>
<evidence type="ECO:0000313" key="4">
    <source>
        <dbReference type="Proteomes" id="UP000078534"/>
    </source>
</evidence>